<protein>
    <submittedName>
        <fullName evidence="1">Uncharacterized protein</fullName>
    </submittedName>
</protein>
<gene>
    <name evidence="1" type="ORF">IFM89_014553</name>
</gene>
<evidence type="ECO:0000313" key="1">
    <source>
        <dbReference type="EMBL" id="KAF9592383.1"/>
    </source>
</evidence>
<reference evidence="1 2" key="1">
    <citation type="submission" date="2020-10" db="EMBL/GenBank/DDBJ databases">
        <title>The Coptis chinensis genome and diversification of protoberbering-type alkaloids.</title>
        <authorList>
            <person name="Wang B."/>
            <person name="Shu S."/>
            <person name="Song C."/>
            <person name="Liu Y."/>
        </authorList>
    </citation>
    <scope>NUCLEOTIDE SEQUENCE [LARGE SCALE GENOMIC DNA]</scope>
    <source>
        <strain evidence="1">HL-2020</strain>
        <tissue evidence="1">Leaf</tissue>
    </source>
</reference>
<dbReference type="Proteomes" id="UP000631114">
    <property type="component" value="Unassembled WGS sequence"/>
</dbReference>
<name>A0A835H6A6_9MAGN</name>
<comment type="caution">
    <text evidence="1">The sequence shown here is derived from an EMBL/GenBank/DDBJ whole genome shotgun (WGS) entry which is preliminary data.</text>
</comment>
<organism evidence="1 2">
    <name type="scientific">Coptis chinensis</name>
    <dbReference type="NCBI Taxonomy" id="261450"/>
    <lineage>
        <taxon>Eukaryota</taxon>
        <taxon>Viridiplantae</taxon>
        <taxon>Streptophyta</taxon>
        <taxon>Embryophyta</taxon>
        <taxon>Tracheophyta</taxon>
        <taxon>Spermatophyta</taxon>
        <taxon>Magnoliopsida</taxon>
        <taxon>Ranunculales</taxon>
        <taxon>Ranunculaceae</taxon>
        <taxon>Coptidoideae</taxon>
        <taxon>Coptis</taxon>
    </lineage>
</organism>
<sequence length="112" mass="12418">MVSIVDICNLGALDYIAQELARTGKASTHTDMYPFGAFLTTILSQGRGVLGFGRLPLSTTTSHSLSRKPMVSRSVQTCELQSMGIEWLPLEECLVIERKYLGMHIGSQWTRL</sequence>
<proteinExistence type="predicted"/>
<evidence type="ECO:0000313" key="2">
    <source>
        <dbReference type="Proteomes" id="UP000631114"/>
    </source>
</evidence>
<accession>A0A835H6A6</accession>
<keyword evidence="2" id="KW-1185">Reference proteome</keyword>
<dbReference type="EMBL" id="JADFTS010000008">
    <property type="protein sequence ID" value="KAF9592383.1"/>
    <property type="molecule type" value="Genomic_DNA"/>
</dbReference>
<dbReference type="AlphaFoldDB" id="A0A835H6A6"/>